<evidence type="ECO:0000259" key="22">
    <source>
        <dbReference type="Pfam" id="PF03900"/>
    </source>
</evidence>
<evidence type="ECO:0000256" key="14">
    <source>
        <dbReference type="ARBA" id="ARBA00023244"/>
    </source>
</evidence>
<comment type="catalytic activity">
    <reaction evidence="17">
        <text>4 porphobilinogen + H2O = hydroxymethylbilane + 4 NH4(+)</text>
        <dbReference type="Rhea" id="RHEA:13185"/>
        <dbReference type="ChEBI" id="CHEBI:15377"/>
        <dbReference type="ChEBI" id="CHEBI:28938"/>
        <dbReference type="ChEBI" id="CHEBI:57845"/>
        <dbReference type="ChEBI" id="CHEBI:58126"/>
        <dbReference type="EC" id="2.5.1.61"/>
    </reaction>
</comment>
<dbReference type="GO" id="GO:0005737">
    <property type="term" value="C:cytoplasm"/>
    <property type="evidence" value="ECO:0007669"/>
    <property type="project" value="TreeGrafter"/>
</dbReference>
<dbReference type="FunFam" id="3.40.190.10:FF:000086">
    <property type="entry name" value="Probable porphobilinogen deaminase"/>
    <property type="match status" value="1"/>
</dbReference>
<evidence type="ECO:0000256" key="4">
    <source>
        <dbReference type="ARBA" id="ARBA00004735"/>
    </source>
</evidence>
<dbReference type="SUPFAM" id="SSF54782">
    <property type="entry name" value="Porphobilinogen deaminase (hydroxymethylbilane synthase), C-terminal domain"/>
    <property type="match status" value="1"/>
</dbReference>
<feature type="domain" description="Porphobilinogen deaminase N-terminal" evidence="20">
    <location>
        <begin position="358"/>
        <end position="572"/>
    </location>
</feature>
<dbReference type="Gene3D" id="3.30.160.40">
    <property type="entry name" value="Porphobilinogen deaminase, C-terminal domain"/>
    <property type="match status" value="1"/>
</dbReference>
<comment type="function">
    <text evidence="2">Tetrapolymerization of the monopyrrole PBG into the hydroxymethylbilane pre-uroporphyrinogen in several discrete steps.</text>
</comment>
<dbReference type="NCBIfam" id="TIGR00378">
    <property type="entry name" value="cax"/>
    <property type="match status" value="1"/>
</dbReference>
<feature type="domain" description="Sodium/calcium exchanger membrane region" evidence="21">
    <location>
        <begin position="3"/>
        <end position="150"/>
    </location>
</feature>
<evidence type="ECO:0000256" key="5">
    <source>
        <dbReference type="ARBA" id="ARBA00005638"/>
    </source>
</evidence>
<evidence type="ECO:0000256" key="12">
    <source>
        <dbReference type="ARBA" id="ARBA00023133"/>
    </source>
</evidence>
<evidence type="ECO:0000256" key="17">
    <source>
        <dbReference type="ARBA" id="ARBA00048169"/>
    </source>
</evidence>
<feature type="transmembrane region" description="Helical" evidence="19">
    <location>
        <begin position="270"/>
        <end position="291"/>
    </location>
</feature>
<evidence type="ECO:0000256" key="8">
    <source>
        <dbReference type="ARBA" id="ARBA00016519"/>
    </source>
</evidence>
<comment type="pathway">
    <text evidence="4">Porphyrin-containing compound metabolism; protoporphyrin-IX biosynthesis; coproporphyrinogen-III from 5-aminolevulinate: step 2/4.</text>
</comment>
<dbReference type="Pfam" id="PF01379">
    <property type="entry name" value="Porphobil_deam"/>
    <property type="match status" value="1"/>
</dbReference>
<evidence type="ECO:0000256" key="15">
    <source>
        <dbReference type="ARBA" id="ARBA00030685"/>
    </source>
</evidence>
<keyword evidence="12" id="KW-0350">Heme biosynthesis</keyword>
<keyword evidence="14" id="KW-0627">Porphyrin biosynthesis</keyword>
<dbReference type="EC" id="2.5.1.61" evidence="7"/>
<comment type="cofactor">
    <cofactor evidence="1">
        <name>dipyrromethane</name>
        <dbReference type="ChEBI" id="CHEBI:60342"/>
    </cofactor>
</comment>
<dbReference type="InterPro" id="IPR022418">
    <property type="entry name" value="Porphobilinogen_deaminase_C"/>
</dbReference>
<comment type="similarity">
    <text evidence="6">Belongs to the Ca(2+):cation antiporter (CaCA) (TC 2.A.19) family.</text>
</comment>
<dbReference type="GO" id="GO:0016020">
    <property type="term" value="C:membrane"/>
    <property type="evidence" value="ECO:0007669"/>
    <property type="project" value="UniProtKB-SubCell"/>
</dbReference>
<dbReference type="SUPFAM" id="SSF53850">
    <property type="entry name" value="Periplasmic binding protein-like II"/>
    <property type="match status" value="1"/>
</dbReference>
<organism evidence="23 24">
    <name type="scientific">Conoideocrella luteorostrata</name>
    <dbReference type="NCBI Taxonomy" id="1105319"/>
    <lineage>
        <taxon>Eukaryota</taxon>
        <taxon>Fungi</taxon>
        <taxon>Dikarya</taxon>
        <taxon>Ascomycota</taxon>
        <taxon>Pezizomycotina</taxon>
        <taxon>Sordariomycetes</taxon>
        <taxon>Hypocreomycetidae</taxon>
        <taxon>Hypocreales</taxon>
        <taxon>Clavicipitaceae</taxon>
        <taxon>Conoideocrella</taxon>
    </lineage>
</organism>
<evidence type="ECO:0000259" key="20">
    <source>
        <dbReference type="Pfam" id="PF01379"/>
    </source>
</evidence>
<evidence type="ECO:0000256" key="18">
    <source>
        <dbReference type="SAM" id="MobiDB-lite"/>
    </source>
</evidence>
<evidence type="ECO:0000256" key="1">
    <source>
        <dbReference type="ARBA" id="ARBA00001916"/>
    </source>
</evidence>
<dbReference type="AlphaFoldDB" id="A0AAJ0CX55"/>
<dbReference type="GO" id="GO:0004418">
    <property type="term" value="F:hydroxymethylbilane synthase activity"/>
    <property type="evidence" value="ECO:0007669"/>
    <property type="project" value="UniProtKB-EC"/>
</dbReference>
<proteinExistence type="inferred from homology"/>
<dbReference type="Pfam" id="PF01699">
    <property type="entry name" value="Na_Ca_ex"/>
    <property type="match status" value="2"/>
</dbReference>
<evidence type="ECO:0000256" key="9">
    <source>
        <dbReference type="ARBA" id="ARBA00022679"/>
    </source>
</evidence>
<sequence length="680" mass="72743">MLPLASILTFGTEQLAAIVGSVAGGLINATFGNAVEMIVGISALREDEISIVQSSMIGSILSSILLILGVCFLLSGLGKKTVEINIDVAGVLTSLMIISCVSLIMPSALHISDPGAGHSDGQPSEHVLLLSRIMAVILLAFYLIYLYFQSVTHADLFSEEEDPPADKLHGLASSIVLVLATLGVSFCSDALVDSVDGFVEALGVSRSFIGLIIVPIVGNAGCLVGTVQWSQSNRVNLAVSVIVGATLQISLFVTPFLIVVGWVMGKPMSLQFDTFETIVLTMSTLVVNCIVHDGSTNYFEGLLLVSTYAIIAIAFFVHPDDVSTTTAYPEKLSQPILVPISPGKDESSKMSGSSSKPLRIGTRRSNLAIVQAEGIRAGLQQLAPHRTFEIQALHTLGDKDKATALYSFGEKSLWTAELEEKLTTGELDVIVHCLKDMPTRLPESCDLAAIPLRDDPRDALTVKAGLSYTSLQTLPEGAVVGTSSVRRSAQLRRRYPHLRFANLRGNVETRLAKVDAPESEYTCMVMSAAGLERLGLRHRINQYLGSKDGGIFHAVGQGALGLEVRKGDTETLEFVNQLGDRKSTLACLAERSLLRTLEGGCTVPIGVETEWVDGPQGSTLRMRAAVVSLDGSECVDGVMDASLRTEDDATRLGRELAEELVKNGADAILKDINLKRPAKE</sequence>
<dbReference type="InterPro" id="IPR036803">
    <property type="entry name" value="Porphobilinogen_deaminase_C_sf"/>
</dbReference>
<comment type="similarity">
    <text evidence="5">Belongs to the HMBS family.</text>
</comment>
<dbReference type="InterPro" id="IPR022417">
    <property type="entry name" value="Porphobilin_deaminase_N"/>
</dbReference>
<dbReference type="CDD" id="cd13645">
    <property type="entry name" value="PBP2_HuPBGD_like"/>
    <property type="match status" value="1"/>
</dbReference>
<evidence type="ECO:0000259" key="21">
    <source>
        <dbReference type="Pfam" id="PF01699"/>
    </source>
</evidence>
<dbReference type="Gene3D" id="1.20.1420.30">
    <property type="entry name" value="NCX, central ion-binding region"/>
    <property type="match status" value="1"/>
</dbReference>
<evidence type="ECO:0000313" key="24">
    <source>
        <dbReference type="Proteomes" id="UP001251528"/>
    </source>
</evidence>
<keyword evidence="13 19" id="KW-0472">Membrane</keyword>
<dbReference type="InterPro" id="IPR004837">
    <property type="entry name" value="NaCa_Exmemb"/>
</dbReference>
<feature type="domain" description="Porphobilinogen deaminase C-terminal" evidence="22">
    <location>
        <begin position="585"/>
        <end position="661"/>
    </location>
</feature>
<dbReference type="PROSITE" id="PS00533">
    <property type="entry name" value="PORPHOBILINOGEN_DEAM"/>
    <property type="match status" value="1"/>
</dbReference>
<evidence type="ECO:0000256" key="11">
    <source>
        <dbReference type="ARBA" id="ARBA00022989"/>
    </source>
</evidence>
<dbReference type="InterPro" id="IPR044880">
    <property type="entry name" value="NCX_ion-bd_dom_sf"/>
</dbReference>
<keyword evidence="9" id="KW-0808">Transferase</keyword>
<feature type="transmembrane region" description="Helical" evidence="19">
    <location>
        <begin position="89"/>
        <end position="109"/>
    </location>
</feature>
<comment type="subcellular location">
    <subcellularLocation>
        <location evidence="3">Membrane</location>
        <topology evidence="3">Multi-pass membrane protein</topology>
    </subcellularLocation>
</comment>
<feature type="transmembrane region" description="Helical" evidence="19">
    <location>
        <begin position="129"/>
        <end position="148"/>
    </location>
</feature>
<comment type="caution">
    <text evidence="23">The sequence shown here is derived from an EMBL/GenBank/DDBJ whole genome shotgun (WGS) entry which is preliminary data.</text>
</comment>
<evidence type="ECO:0000256" key="6">
    <source>
        <dbReference type="ARBA" id="ARBA00008170"/>
    </source>
</evidence>
<feature type="transmembrane region" description="Helical" evidence="19">
    <location>
        <begin position="237"/>
        <end position="264"/>
    </location>
</feature>
<evidence type="ECO:0000256" key="7">
    <source>
        <dbReference type="ARBA" id="ARBA00012655"/>
    </source>
</evidence>
<dbReference type="PRINTS" id="PR00151">
    <property type="entry name" value="PORPHBDMNASE"/>
</dbReference>
<protein>
    <recommendedName>
        <fullName evidence="8">Porphobilinogen deaminase</fullName>
        <ecNumber evidence="7">2.5.1.61</ecNumber>
    </recommendedName>
    <alternativeName>
        <fullName evidence="16">Hydroxymethylbilane synthase</fullName>
    </alternativeName>
    <alternativeName>
        <fullName evidence="15">Pre-uroporphyrinogen synthase</fullName>
    </alternativeName>
</protein>
<dbReference type="GO" id="GO:0006783">
    <property type="term" value="P:heme biosynthetic process"/>
    <property type="evidence" value="ECO:0007669"/>
    <property type="project" value="UniProtKB-KW"/>
</dbReference>
<evidence type="ECO:0000256" key="16">
    <source>
        <dbReference type="ARBA" id="ARBA00033064"/>
    </source>
</evidence>
<dbReference type="GO" id="GO:0015369">
    <property type="term" value="F:calcium:proton antiporter activity"/>
    <property type="evidence" value="ECO:0007669"/>
    <property type="project" value="InterPro"/>
</dbReference>
<dbReference type="InterPro" id="IPR004798">
    <property type="entry name" value="CAX-like"/>
</dbReference>
<feature type="transmembrane region" description="Helical" evidence="19">
    <location>
        <begin position="168"/>
        <end position="192"/>
    </location>
</feature>
<reference evidence="23" key="1">
    <citation type="submission" date="2023-06" db="EMBL/GenBank/DDBJ databases">
        <title>Conoideocrella luteorostrata (Hypocreales: Clavicipitaceae), a potential biocontrol fungus for elongate hemlock scale in United States Christmas tree production areas.</title>
        <authorList>
            <person name="Barrett H."/>
            <person name="Lovett B."/>
            <person name="Macias A.M."/>
            <person name="Stajich J.E."/>
            <person name="Kasson M.T."/>
        </authorList>
    </citation>
    <scope>NUCLEOTIDE SEQUENCE</scope>
    <source>
        <strain evidence="23">ARSEF 14590</strain>
    </source>
</reference>
<feature type="transmembrane region" description="Helical" evidence="19">
    <location>
        <begin position="56"/>
        <end position="77"/>
    </location>
</feature>
<dbReference type="PANTHER" id="PTHR11557">
    <property type="entry name" value="PORPHOBILINOGEN DEAMINASE"/>
    <property type="match status" value="1"/>
</dbReference>
<dbReference type="Gene3D" id="3.40.190.10">
    <property type="entry name" value="Periplasmic binding protein-like II"/>
    <property type="match status" value="2"/>
</dbReference>
<keyword evidence="24" id="KW-1185">Reference proteome</keyword>
<dbReference type="NCBIfam" id="TIGR00212">
    <property type="entry name" value="hemC"/>
    <property type="match status" value="1"/>
</dbReference>
<evidence type="ECO:0000256" key="2">
    <source>
        <dbReference type="ARBA" id="ARBA00002869"/>
    </source>
</evidence>
<dbReference type="EMBL" id="JASWJB010000014">
    <property type="protein sequence ID" value="KAK2612617.1"/>
    <property type="molecule type" value="Genomic_DNA"/>
</dbReference>
<dbReference type="InterPro" id="IPR022419">
    <property type="entry name" value="Porphobilin_deaminase_cofac_BS"/>
</dbReference>
<evidence type="ECO:0000256" key="19">
    <source>
        <dbReference type="SAM" id="Phobius"/>
    </source>
</evidence>
<feature type="region of interest" description="Disordered" evidence="18">
    <location>
        <begin position="340"/>
        <end position="359"/>
    </location>
</feature>
<dbReference type="PANTHER" id="PTHR11557:SF0">
    <property type="entry name" value="PORPHOBILINOGEN DEAMINASE"/>
    <property type="match status" value="1"/>
</dbReference>
<dbReference type="FunFam" id="3.30.160.40:FF:000002">
    <property type="entry name" value="Porphobilinogen deaminase"/>
    <property type="match status" value="1"/>
</dbReference>
<gene>
    <name evidence="23" type="primary">VCX1_2</name>
    <name evidence="23" type="ORF">QQS21_001389</name>
</gene>
<evidence type="ECO:0000256" key="13">
    <source>
        <dbReference type="ARBA" id="ARBA00023136"/>
    </source>
</evidence>
<dbReference type="FunFam" id="3.40.190.10:FF:000005">
    <property type="entry name" value="Porphobilinogen deaminase"/>
    <property type="match status" value="1"/>
</dbReference>
<dbReference type="Proteomes" id="UP001251528">
    <property type="component" value="Unassembled WGS sequence"/>
</dbReference>
<evidence type="ECO:0000256" key="10">
    <source>
        <dbReference type="ARBA" id="ARBA00022692"/>
    </source>
</evidence>
<evidence type="ECO:0000256" key="3">
    <source>
        <dbReference type="ARBA" id="ARBA00004141"/>
    </source>
</evidence>
<feature type="transmembrane region" description="Helical" evidence="19">
    <location>
        <begin position="298"/>
        <end position="317"/>
    </location>
</feature>
<feature type="domain" description="Sodium/calcium exchanger membrane region" evidence="21">
    <location>
        <begin position="175"/>
        <end position="316"/>
    </location>
</feature>
<dbReference type="InterPro" id="IPR000860">
    <property type="entry name" value="HemC"/>
</dbReference>
<keyword evidence="11 19" id="KW-1133">Transmembrane helix</keyword>
<evidence type="ECO:0000313" key="23">
    <source>
        <dbReference type="EMBL" id="KAK2612617.1"/>
    </source>
</evidence>
<keyword evidence="10 19" id="KW-0812">Transmembrane</keyword>
<name>A0AAJ0CX55_9HYPO</name>
<feature type="transmembrane region" description="Helical" evidence="19">
    <location>
        <begin position="204"/>
        <end position="225"/>
    </location>
</feature>
<accession>A0AAJ0CX55</accession>
<dbReference type="Pfam" id="PF03900">
    <property type="entry name" value="Porphobil_deamC"/>
    <property type="match status" value="1"/>
</dbReference>